<proteinExistence type="inferred from homology"/>
<evidence type="ECO:0000256" key="9">
    <source>
        <dbReference type="ARBA" id="ARBA00023235"/>
    </source>
</evidence>
<evidence type="ECO:0000256" key="10">
    <source>
        <dbReference type="NCBIfam" id="TIGR01163"/>
    </source>
</evidence>
<keyword evidence="9" id="KW-0413">Isomerase</keyword>
<evidence type="ECO:0000256" key="6">
    <source>
        <dbReference type="ARBA" id="ARBA00009541"/>
    </source>
</evidence>
<comment type="cofactor">
    <cofactor evidence="3">
        <name>Co(2+)</name>
        <dbReference type="ChEBI" id="CHEBI:48828"/>
    </cofactor>
</comment>
<dbReference type="InterPro" id="IPR013785">
    <property type="entry name" value="Aldolase_TIM"/>
</dbReference>
<organism evidence="11 12">
    <name type="scientific">Tetragenococcus solitarius</name>
    <dbReference type="NCBI Taxonomy" id="71453"/>
    <lineage>
        <taxon>Bacteria</taxon>
        <taxon>Bacillati</taxon>
        <taxon>Bacillota</taxon>
        <taxon>Bacilli</taxon>
        <taxon>Lactobacillales</taxon>
        <taxon>Enterococcaceae</taxon>
        <taxon>Tetragenococcus</taxon>
    </lineage>
</organism>
<reference evidence="11 12" key="1">
    <citation type="journal article" date="2019" name="Int. J. Syst. Evol. Microbiol.">
        <title>The Global Catalogue of Microorganisms (GCM) 10K type strain sequencing project: providing services to taxonomists for standard genome sequencing and annotation.</title>
        <authorList>
            <consortium name="The Broad Institute Genomics Platform"/>
            <consortium name="The Broad Institute Genome Sequencing Center for Infectious Disease"/>
            <person name="Wu L."/>
            <person name="Ma J."/>
        </authorList>
    </citation>
    <scope>NUCLEOTIDE SEQUENCE [LARGE SCALE GENOMIC DNA]</scope>
    <source>
        <strain evidence="11 12">JCM 8736</strain>
    </source>
</reference>
<keyword evidence="8" id="KW-0479">Metal-binding</keyword>
<dbReference type="PANTHER" id="PTHR11749">
    <property type="entry name" value="RIBULOSE-5-PHOSPHATE-3-EPIMERASE"/>
    <property type="match status" value="1"/>
</dbReference>
<dbReference type="NCBIfam" id="NF004076">
    <property type="entry name" value="PRK05581.1-4"/>
    <property type="match status" value="1"/>
</dbReference>
<keyword evidence="12" id="KW-1185">Reference proteome</keyword>
<gene>
    <name evidence="11" type="primary">rpe_3</name>
    <name evidence="11" type="ORF">GCM10019998_15460</name>
</gene>
<evidence type="ECO:0000256" key="2">
    <source>
        <dbReference type="ARBA" id="ARBA00001936"/>
    </source>
</evidence>
<evidence type="ECO:0000313" key="12">
    <source>
        <dbReference type="Proteomes" id="UP001501577"/>
    </source>
</evidence>
<dbReference type="Proteomes" id="UP001501577">
    <property type="component" value="Unassembled WGS sequence"/>
</dbReference>
<comment type="cofactor">
    <cofactor evidence="5">
        <name>Fe(2+)</name>
        <dbReference type="ChEBI" id="CHEBI:29033"/>
    </cofactor>
</comment>
<dbReference type="NCBIfam" id="TIGR01163">
    <property type="entry name" value="rpe"/>
    <property type="match status" value="1"/>
</dbReference>
<evidence type="ECO:0000256" key="7">
    <source>
        <dbReference type="ARBA" id="ARBA00013188"/>
    </source>
</evidence>
<dbReference type="InterPro" id="IPR000056">
    <property type="entry name" value="Ribul_P_3_epim-like"/>
</dbReference>
<dbReference type="EC" id="5.1.3.1" evidence="7 10"/>
<evidence type="ECO:0000256" key="1">
    <source>
        <dbReference type="ARBA" id="ARBA00001782"/>
    </source>
</evidence>
<comment type="similarity">
    <text evidence="6">Belongs to the ribulose-phosphate 3-epimerase family.</text>
</comment>
<comment type="caution">
    <text evidence="11">The sequence shown here is derived from an EMBL/GenBank/DDBJ whole genome shotgun (WGS) entry which is preliminary data.</text>
</comment>
<protein>
    <recommendedName>
        <fullName evidence="7 10">Ribulose-phosphate 3-epimerase</fullName>
        <ecNumber evidence="7 10">5.1.3.1</ecNumber>
    </recommendedName>
</protein>
<dbReference type="Pfam" id="PF00834">
    <property type="entry name" value="Ribul_P_3_epim"/>
    <property type="match status" value="1"/>
</dbReference>
<dbReference type="RefSeq" id="WP_083498288.1">
    <property type="nucleotide sequence ID" value="NZ_BAAAXQ010000053.1"/>
</dbReference>
<evidence type="ECO:0000256" key="4">
    <source>
        <dbReference type="ARBA" id="ARBA00001947"/>
    </source>
</evidence>
<dbReference type="InterPro" id="IPR026019">
    <property type="entry name" value="Ribul_P_3_epim"/>
</dbReference>
<evidence type="ECO:0000256" key="3">
    <source>
        <dbReference type="ARBA" id="ARBA00001941"/>
    </source>
</evidence>
<evidence type="ECO:0000256" key="5">
    <source>
        <dbReference type="ARBA" id="ARBA00001954"/>
    </source>
</evidence>
<dbReference type="CDD" id="cd00429">
    <property type="entry name" value="RPE"/>
    <property type="match status" value="1"/>
</dbReference>
<evidence type="ECO:0000256" key="8">
    <source>
        <dbReference type="ARBA" id="ARBA00022723"/>
    </source>
</evidence>
<sequence>MEKLLCPSMMCADFGHLEKETRILEQAGVDIFHMDFMDGSFVPNFGMGLQDFEFVRKTTEKLVDVHLMIQNPSRYIELFANLGADIIYVHPEADQQIARTLDTIKNYGKKVGLALNPATSISMVEELLPLADYVMVMTVNPGFSGQSYLEYVQPKIEKLVDLGKKFHFHVMVDGAISPDKVQLLSRKGVAGFILGTSTIFGKEEAYATIIEKLRNH</sequence>
<dbReference type="SUPFAM" id="SSF51366">
    <property type="entry name" value="Ribulose-phoshate binding barrel"/>
    <property type="match status" value="1"/>
</dbReference>
<dbReference type="Gene3D" id="3.20.20.70">
    <property type="entry name" value="Aldolase class I"/>
    <property type="match status" value="1"/>
</dbReference>
<evidence type="ECO:0000313" key="11">
    <source>
        <dbReference type="EMBL" id="GAA3020048.1"/>
    </source>
</evidence>
<comment type="cofactor">
    <cofactor evidence="4">
        <name>Zn(2+)</name>
        <dbReference type="ChEBI" id="CHEBI:29105"/>
    </cofactor>
</comment>
<name>A0ABN3Y5Y7_9ENTE</name>
<comment type="cofactor">
    <cofactor evidence="2">
        <name>Mn(2+)</name>
        <dbReference type="ChEBI" id="CHEBI:29035"/>
    </cofactor>
</comment>
<accession>A0ABN3Y5Y7</accession>
<comment type="catalytic activity">
    <reaction evidence="1">
        <text>D-ribulose 5-phosphate = D-xylulose 5-phosphate</text>
        <dbReference type="Rhea" id="RHEA:13677"/>
        <dbReference type="ChEBI" id="CHEBI:57737"/>
        <dbReference type="ChEBI" id="CHEBI:58121"/>
        <dbReference type="EC" id="5.1.3.1"/>
    </reaction>
</comment>
<dbReference type="InterPro" id="IPR011060">
    <property type="entry name" value="RibuloseP-bd_barrel"/>
</dbReference>
<dbReference type="EMBL" id="BAAAXQ010000053">
    <property type="protein sequence ID" value="GAA3020048.1"/>
    <property type="molecule type" value="Genomic_DNA"/>
</dbReference>